<protein>
    <submittedName>
        <fullName evidence="1">Uncharacterized protein</fullName>
    </submittedName>
</protein>
<dbReference type="EMBL" id="KN832986">
    <property type="protein sequence ID" value="KIM84946.1"/>
    <property type="molecule type" value="Genomic_DNA"/>
</dbReference>
<accession>A0A0C3G2R1</accession>
<reference evidence="2" key="2">
    <citation type="submission" date="2015-01" db="EMBL/GenBank/DDBJ databases">
        <title>Evolutionary Origins and Diversification of the Mycorrhizal Mutualists.</title>
        <authorList>
            <consortium name="DOE Joint Genome Institute"/>
            <consortium name="Mycorrhizal Genomics Consortium"/>
            <person name="Kohler A."/>
            <person name="Kuo A."/>
            <person name="Nagy L.G."/>
            <person name="Floudas D."/>
            <person name="Copeland A."/>
            <person name="Barry K.W."/>
            <person name="Cichocki N."/>
            <person name="Veneault-Fourrey C."/>
            <person name="LaButti K."/>
            <person name="Lindquist E.A."/>
            <person name="Lipzen A."/>
            <person name="Lundell T."/>
            <person name="Morin E."/>
            <person name="Murat C."/>
            <person name="Riley R."/>
            <person name="Ohm R."/>
            <person name="Sun H."/>
            <person name="Tunlid A."/>
            <person name="Henrissat B."/>
            <person name="Grigoriev I.V."/>
            <person name="Hibbett D.S."/>
            <person name="Martin F."/>
        </authorList>
    </citation>
    <scope>NUCLEOTIDE SEQUENCE [LARGE SCALE GENOMIC DNA]</scope>
    <source>
        <strain evidence="2">F 1598</strain>
    </source>
</reference>
<dbReference type="Proteomes" id="UP000054166">
    <property type="component" value="Unassembled WGS sequence"/>
</dbReference>
<feature type="non-terminal residue" evidence="1">
    <location>
        <position position="1"/>
    </location>
</feature>
<keyword evidence="2" id="KW-1185">Reference proteome</keyword>
<reference evidence="1 2" key="1">
    <citation type="submission" date="2014-04" db="EMBL/GenBank/DDBJ databases">
        <authorList>
            <consortium name="DOE Joint Genome Institute"/>
            <person name="Kuo A."/>
            <person name="Tarkka M."/>
            <person name="Buscot F."/>
            <person name="Kohler A."/>
            <person name="Nagy L.G."/>
            <person name="Floudas D."/>
            <person name="Copeland A."/>
            <person name="Barry K.W."/>
            <person name="Cichocki N."/>
            <person name="Veneault-Fourrey C."/>
            <person name="LaButti K."/>
            <person name="Lindquist E.A."/>
            <person name="Lipzen A."/>
            <person name="Lundell T."/>
            <person name="Morin E."/>
            <person name="Murat C."/>
            <person name="Sun H."/>
            <person name="Tunlid A."/>
            <person name="Henrissat B."/>
            <person name="Grigoriev I.V."/>
            <person name="Hibbett D.S."/>
            <person name="Martin F."/>
            <person name="Nordberg H.P."/>
            <person name="Cantor M.N."/>
            <person name="Hua S.X."/>
        </authorList>
    </citation>
    <scope>NUCLEOTIDE SEQUENCE [LARGE SCALE GENOMIC DNA]</scope>
    <source>
        <strain evidence="1 2">F 1598</strain>
    </source>
</reference>
<name>A0A0C3G2R1_PILCF</name>
<dbReference type="HOGENOM" id="CLU_2910414_0_0_1"/>
<dbReference type="AlphaFoldDB" id="A0A0C3G2R1"/>
<sequence>STVHRHHSSSQTLQRYLPSLLRWNGNDSLSPQPEERMKAGRLTPFNISTLQFITQLNPRTSV</sequence>
<dbReference type="InParanoid" id="A0A0C3G2R1"/>
<proteinExistence type="predicted"/>
<organism evidence="1 2">
    <name type="scientific">Piloderma croceum (strain F 1598)</name>
    <dbReference type="NCBI Taxonomy" id="765440"/>
    <lineage>
        <taxon>Eukaryota</taxon>
        <taxon>Fungi</taxon>
        <taxon>Dikarya</taxon>
        <taxon>Basidiomycota</taxon>
        <taxon>Agaricomycotina</taxon>
        <taxon>Agaricomycetes</taxon>
        <taxon>Agaricomycetidae</taxon>
        <taxon>Atheliales</taxon>
        <taxon>Atheliaceae</taxon>
        <taxon>Piloderma</taxon>
    </lineage>
</organism>
<gene>
    <name evidence="1" type="ORF">PILCRDRAFT_817778</name>
</gene>
<evidence type="ECO:0000313" key="1">
    <source>
        <dbReference type="EMBL" id="KIM84946.1"/>
    </source>
</evidence>
<evidence type="ECO:0000313" key="2">
    <source>
        <dbReference type="Proteomes" id="UP000054166"/>
    </source>
</evidence>
<feature type="non-terminal residue" evidence="1">
    <location>
        <position position="62"/>
    </location>
</feature>